<dbReference type="AlphaFoldDB" id="X1U4K5"/>
<sequence length="106" mass="11688">MLKYKRVDIIDPKQGSDNLVDIIAGMAGKNRHIVSIATGGFGEDYLRLYRDAEQILDCDCILLTEAAPWLPMDLPLAEGQQVKVGLYPSADRVGNYQITIGYTETG</sequence>
<gene>
    <name evidence="1" type="ORF">S12H4_13058</name>
</gene>
<evidence type="ECO:0000313" key="1">
    <source>
        <dbReference type="EMBL" id="GAI87244.1"/>
    </source>
</evidence>
<protein>
    <submittedName>
        <fullName evidence="1">Uncharacterized protein</fullName>
    </submittedName>
</protein>
<dbReference type="EMBL" id="BARW01006225">
    <property type="protein sequence ID" value="GAI87244.1"/>
    <property type="molecule type" value="Genomic_DNA"/>
</dbReference>
<reference evidence="1" key="1">
    <citation type="journal article" date="2014" name="Front. Microbiol.">
        <title>High frequency of phylogenetically diverse reductive dehalogenase-homologous genes in deep subseafloor sedimentary metagenomes.</title>
        <authorList>
            <person name="Kawai M."/>
            <person name="Futagami T."/>
            <person name="Toyoda A."/>
            <person name="Takaki Y."/>
            <person name="Nishi S."/>
            <person name="Hori S."/>
            <person name="Arai W."/>
            <person name="Tsubouchi T."/>
            <person name="Morono Y."/>
            <person name="Uchiyama I."/>
            <person name="Ito T."/>
            <person name="Fujiyama A."/>
            <person name="Inagaki F."/>
            <person name="Takami H."/>
        </authorList>
    </citation>
    <scope>NUCLEOTIDE SEQUENCE</scope>
    <source>
        <strain evidence="1">Expedition CK06-06</strain>
    </source>
</reference>
<proteinExistence type="predicted"/>
<organism evidence="1">
    <name type="scientific">marine sediment metagenome</name>
    <dbReference type="NCBI Taxonomy" id="412755"/>
    <lineage>
        <taxon>unclassified sequences</taxon>
        <taxon>metagenomes</taxon>
        <taxon>ecological metagenomes</taxon>
    </lineage>
</organism>
<name>X1U4K5_9ZZZZ</name>
<accession>X1U4K5</accession>
<comment type="caution">
    <text evidence="1">The sequence shown here is derived from an EMBL/GenBank/DDBJ whole genome shotgun (WGS) entry which is preliminary data.</text>
</comment>